<evidence type="ECO:0000313" key="2">
    <source>
        <dbReference type="EMBL" id="GIQ92087.1"/>
    </source>
</evidence>
<reference evidence="2 3" key="1">
    <citation type="journal article" date="2018" name="PLoS ONE">
        <title>The draft genome of Kipferlia bialata reveals reductive genome evolution in fornicate parasites.</title>
        <authorList>
            <person name="Tanifuji G."/>
            <person name="Takabayashi S."/>
            <person name="Kume K."/>
            <person name="Takagi M."/>
            <person name="Nakayama T."/>
            <person name="Kamikawa R."/>
            <person name="Inagaki Y."/>
            <person name="Hashimoto T."/>
        </authorList>
    </citation>
    <scope>NUCLEOTIDE SEQUENCE [LARGE SCALE GENOMIC DNA]</scope>
    <source>
        <strain evidence="2">NY0173</strain>
    </source>
</reference>
<proteinExistence type="predicted"/>
<keyword evidence="3" id="KW-1185">Reference proteome</keyword>
<dbReference type="AlphaFoldDB" id="A0A9K3DBJ7"/>
<dbReference type="EMBL" id="BDIP01008945">
    <property type="protein sequence ID" value="GIQ92087.1"/>
    <property type="molecule type" value="Genomic_DNA"/>
</dbReference>
<comment type="caution">
    <text evidence="2">The sequence shown here is derived from an EMBL/GenBank/DDBJ whole genome shotgun (WGS) entry which is preliminary data.</text>
</comment>
<organism evidence="2 3">
    <name type="scientific">Kipferlia bialata</name>
    <dbReference type="NCBI Taxonomy" id="797122"/>
    <lineage>
        <taxon>Eukaryota</taxon>
        <taxon>Metamonada</taxon>
        <taxon>Carpediemonas-like organisms</taxon>
        <taxon>Kipferlia</taxon>
    </lineage>
</organism>
<feature type="compositionally biased region" description="Basic and acidic residues" evidence="1">
    <location>
        <begin position="1"/>
        <end position="18"/>
    </location>
</feature>
<evidence type="ECO:0000313" key="3">
    <source>
        <dbReference type="Proteomes" id="UP000265618"/>
    </source>
</evidence>
<gene>
    <name evidence="2" type="ORF">KIPB_015658</name>
</gene>
<feature type="region of interest" description="Disordered" evidence="1">
    <location>
        <begin position="1"/>
        <end position="21"/>
    </location>
</feature>
<feature type="non-terminal residue" evidence="2">
    <location>
        <position position="1"/>
    </location>
</feature>
<accession>A0A9K3DBJ7</accession>
<feature type="non-terminal residue" evidence="2">
    <location>
        <position position="74"/>
    </location>
</feature>
<sequence length="74" mass="8481">EREREDKKEEEKEKEGKSKAKAPVVASADLLRFRRCVVEVILDMCTKDQYRLCPDFVLSLSPPPPPPLSLSFFS</sequence>
<protein>
    <submittedName>
        <fullName evidence="2">Uncharacterized protein</fullName>
    </submittedName>
</protein>
<name>A0A9K3DBJ7_9EUKA</name>
<dbReference type="Proteomes" id="UP000265618">
    <property type="component" value="Unassembled WGS sequence"/>
</dbReference>
<evidence type="ECO:0000256" key="1">
    <source>
        <dbReference type="SAM" id="MobiDB-lite"/>
    </source>
</evidence>